<protein>
    <submittedName>
        <fullName evidence="1">Uncharacterized protein</fullName>
    </submittedName>
</protein>
<reference evidence="1" key="1">
    <citation type="submission" date="2015-10" db="EMBL/GenBank/DDBJ databases">
        <authorList>
            <person name="Gilbert D.G."/>
        </authorList>
    </citation>
    <scope>NUCLEOTIDE SEQUENCE</scope>
</reference>
<gene>
    <name evidence="1" type="ORF">MGWOODY_Clf1784</name>
</gene>
<proteinExistence type="predicted"/>
<accession>A0A160V7R1</accession>
<dbReference type="AlphaFoldDB" id="A0A160V7R1"/>
<dbReference type="EMBL" id="FAXA01000153">
    <property type="protein sequence ID" value="CUV01944.1"/>
    <property type="molecule type" value="Genomic_DNA"/>
</dbReference>
<evidence type="ECO:0000313" key="1">
    <source>
        <dbReference type="EMBL" id="CUV01944.1"/>
    </source>
</evidence>
<organism evidence="1">
    <name type="scientific">hydrothermal vent metagenome</name>
    <dbReference type="NCBI Taxonomy" id="652676"/>
    <lineage>
        <taxon>unclassified sequences</taxon>
        <taxon>metagenomes</taxon>
        <taxon>ecological metagenomes</taxon>
    </lineage>
</organism>
<name>A0A160V7R1_9ZZZZ</name>
<sequence>MATPTLALVLFLDAVKLQVTELGKCWLVSALILGSGDGLIISIDALPLGLFLNFG</sequence>